<name>Q5CS37_CRYPI</name>
<feature type="coiled-coil region" evidence="1">
    <location>
        <begin position="9"/>
        <end position="43"/>
    </location>
</feature>
<dbReference type="EMBL" id="AAEE01000007">
    <property type="protein sequence ID" value="EAK88267.1"/>
    <property type="molecule type" value="Genomic_DNA"/>
</dbReference>
<proteinExistence type="predicted"/>
<feature type="non-terminal residue" evidence="2">
    <location>
        <position position="1"/>
    </location>
</feature>
<dbReference type="GeneID" id="3373314"/>
<organism evidence="2 3">
    <name type="scientific">Cryptosporidium parvum (strain Iowa II)</name>
    <dbReference type="NCBI Taxonomy" id="353152"/>
    <lineage>
        <taxon>Eukaryota</taxon>
        <taxon>Sar</taxon>
        <taxon>Alveolata</taxon>
        <taxon>Apicomplexa</taxon>
        <taxon>Conoidasida</taxon>
        <taxon>Coccidia</taxon>
        <taxon>Eucoccidiorida</taxon>
        <taxon>Eimeriorina</taxon>
        <taxon>Cryptosporidiidae</taxon>
        <taxon>Cryptosporidium</taxon>
    </lineage>
</organism>
<evidence type="ECO:0000256" key="1">
    <source>
        <dbReference type="SAM" id="Coils"/>
    </source>
</evidence>
<feature type="coiled-coil region" evidence="1">
    <location>
        <begin position="134"/>
        <end position="245"/>
    </location>
</feature>
<dbReference type="OMA" id="NHQRICK"/>
<sequence length="433" mass="50504">IISNMPILKNELQKDRDKDEEKVEVLNKSISEKKEKLNFLENNTRNGFNNSIKKIENILINAYNQANSNYNSFFYNINMLTLPYNNLSEEPSEVLQRLNIRNENISEQDNLRMKILQGVNTELNDSLRMTLDVVLKTYKELEKIQNKIEDLILENKELKNGTFNLNMSIQELKNENNKLSRENFYLNEQIKERVSTCDKYKSALNKSIKTMKKLYFENDKYNKEISQLENQLVVSKLRVAQHNEELEHIRTLLKYYKNQVKSDYILSPAIEQIIKVEPCRIPSNNKEISKNNNQNHHKNTNIGSILSKLLFNHSSSNTRNLHKNKSKKIPLISTSYNNNSPQSLSPFSKSHCNNKQENTKYNSSLTITTPVKFKKLYNDEHSIQSTGTDYCNNDLFFNHQRICKENLFSSDDEGFIENLLSSPPSIKSAKSLK</sequence>
<keyword evidence="3" id="KW-1185">Reference proteome</keyword>
<protein>
    <submittedName>
        <fullName evidence="2">Predicted coiled coil protein</fullName>
    </submittedName>
</protein>
<dbReference type="KEGG" id="cpv:cgd5_370"/>
<dbReference type="OrthoDB" id="342322at2759"/>
<reference evidence="2 3" key="1">
    <citation type="journal article" date="2004" name="Science">
        <title>Complete genome sequence of the apicomplexan, Cryptosporidium parvum.</title>
        <authorList>
            <person name="Abrahamsen M.S."/>
            <person name="Templeton T.J."/>
            <person name="Enomoto S."/>
            <person name="Abrahante J.E."/>
            <person name="Zhu G."/>
            <person name="Lancto C.A."/>
            <person name="Deng M."/>
            <person name="Liu C."/>
            <person name="Widmer G."/>
            <person name="Tzipori S."/>
            <person name="Buck G.A."/>
            <person name="Xu P."/>
            <person name="Bankier A.T."/>
            <person name="Dear P.H."/>
            <person name="Konfortov B.A."/>
            <person name="Spriggs H.F."/>
            <person name="Iyer L."/>
            <person name="Anantharaman V."/>
            <person name="Aravind L."/>
            <person name="Kapur V."/>
        </authorList>
    </citation>
    <scope>NUCLEOTIDE SEQUENCE [LARGE SCALE GENOMIC DNA]</scope>
    <source>
        <strain evidence="3">Iowa II</strain>
    </source>
</reference>
<evidence type="ECO:0000313" key="3">
    <source>
        <dbReference type="Proteomes" id="UP000006726"/>
    </source>
</evidence>
<dbReference type="Proteomes" id="UP000006726">
    <property type="component" value="Chromosome 5"/>
</dbReference>
<accession>Q5CS37</accession>
<gene>
    <name evidence="2" type="ORF">cgd5_370</name>
</gene>
<keyword evidence="1" id="KW-0175">Coiled coil</keyword>
<evidence type="ECO:0000313" key="2">
    <source>
        <dbReference type="EMBL" id="EAK88267.1"/>
    </source>
</evidence>
<dbReference type="InParanoid" id="Q5CS37"/>
<dbReference type="AlphaFoldDB" id="Q5CS37"/>
<dbReference type="RefSeq" id="XP_625999.1">
    <property type="nucleotide sequence ID" value="XM_625999.1"/>
</dbReference>
<comment type="caution">
    <text evidence="2">The sequence shown here is derived from an EMBL/GenBank/DDBJ whole genome shotgun (WGS) entry which is preliminary data.</text>
</comment>